<proteinExistence type="predicted"/>
<dbReference type="EMBL" id="MN738842">
    <property type="protein sequence ID" value="QHT27800.1"/>
    <property type="molecule type" value="Genomic_DNA"/>
</dbReference>
<name>A0A6C0EHD9_9ZZZZ</name>
<dbReference type="AlphaFoldDB" id="A0A6C0EHD9"/>
<accession>A0A6C0EHD9</accession>
<sequence length="377" mass="44925">MDKDYEKIKNIKKNKRYGIEKLIEFCEKYEIPNRKRSIEKIQKNIEKWMIEKEYKENIDNKETLIEICKKYNITLKEKDDIKIIQTTIKTYIKDNSQKNIKKSNNKKNEEELLKKIQNDINTKTGLYDEICSKFKDTHNKTISKVEIKGSCNDSYDLLVIFEDSTQLQCEVKQNSKITLDKWKTPWEGTQLINGFGKHFSIQLYYSKKWYNLYIKSGKIKKVFKLKSEIPTFKEWYSKDAIKFNKNKLTDFTKELKEKIKGNEEHDKKLKEMKNKFVKGLKILDKTLDEFINEINNIIKAKIKVKDCYLCIHKDNVKVWDGKDIKKHPLITKKNITRNKESTDLTYKITNLKGITIKEIRVRWQNTIGIANISVQFS</sequence>
<protein>
    <submittedName>
        <fullName evidence="1">Uncharacterized protein</fullName>
    </submittedName>
</protein>
<organism evidence="1">
    <name type="scientific">viral metagenome</name>
    <dbReference type="NCBI Taxonomy" id="1070528"/>
    <lineage>
        <taxon>unclassified sequences</taxon>
        <taxon>metagenomes</taxon>
        <taxon>organismal metagenomes</taxon>
    </lineage>
</organism>
<reference evidence="1" key="1">
    <citation type="journal article" date="2020" name="Nature">
        <title>Giant virus diversity and host interactions through global metagenomics.</title>
        <authorList>
            <person name="Schulz F."/>
            <person name="Roux S."/>
            <person name="Paez-Espino D."/>
            <person name="Jungbluth S."/>
            <person name="Walsh D.A."/>
            <person name="Denef V.J."/>
            <person name="McMahon K.D."/>
            <person name="Konstantinidis K.T."/>
            <person name="Eloe-Fadrosh E.A."/>
            <person name="Kyrpides N.C."/>
            <person name="Woyke T."/>
        </authorList>
    </citation>
    <scope>NUCLEOTIDE SEQUENCE</scope>
    <source>
        <strain evidence="1">GVMAG-M-3300000115-19</strain>
    </source>
</reference>
<evidence type="ECO:0000313" key="1">
    <source>
        <dbReference type="EMBL" id="QHT27800.1"/>
    </source>
</evidence>